<dbReference type="EMBL" id="QYUK01000011">
    <property type="protein sequence ID" value="RJF88029.1"/>
    <property type="molecule type" value="Genomic_DNA"/>
</dbReference>
<dbReference type="Proteomes" id="UP000284605">
    <property type="component" value="Unassembled WGS sequence"/>
</dbReference>
<comment type="caution">
    <text evidence="1">The sequence shown here is derived from an EMBL/GenBank/DDBJ whole genome shotgun (WGS) entry which is preliminary data.</text>
</comment>
<name>A0A418WDK6_9PROT</name>
<gene>
    <name evidence="1" type="ORF">D3874_14215</name>
</gene>
<reference evidence="1 2" key="1">
    <citation type="submission" date="2018-09" db="EMBL/GenBank/DDBJ databases">
        <authorList>
            <person name="Zhu H."/>
        </authorList>
    </citation>
    <scope>NUCLEOTIDE SEQUENCE [LARGE SCALE GENOMIC DNA]</scope>
    <source>
        <strain evidence="1 2">K1W22B-8</strain>
    </source>
</reference>
<evidence type="ECO:0000313" key="2">
    <source>
        <dbReference type="Proteomes" id="UP000284605"/>
    </source>
</evidence>
<sequence>MWQRSLIAWPDGRRDTTTAVRWLQGPGFYIDLRQAAGRPDFAGVAGLADLDADQLRWLAGQEGFAGELVFDGSHFEWQRLIDFQPQAVYSDAGSLRFEGDTLVEEGRDLPYIEHWHRDAAATAPCAAARLANTQDGRRGFIVRSGPRFMYARDRALALPDLPSLGDAVEAAADLDTARALVDCELSFGDIGPDGWTIRHSSLPFREGADLNPMAAGGPGDLVTLDTAPDGTAATRTWRVETLQGAFDDLLAFTLPRATALSR</sequence>
<proteinExistence type="predicted"/>
<organism evidence="1 2">
    <name type="scientific">Oleomonas cavernae</name>
    <dbReference type="NCBI Taxonomy" id="2320859"/>
    <lineage>
        <taxon>Bacteria</taxon>
        <taxon>Pseudomonadati</taxon>
        <taxon>Pseudomonadota</taxon>
        <taxon>Alphaproteobacteria</taxon>
        <taxon>Acetobacterales</taxon>
        <taxon>Acetobacteraceae</taxon>
        <taxon>Oleomonas</taxon>
    </lineage>
</organism>
<dbReference type="AlphaFoldDB" id="A0A418WDK6"/>
<evidence type="ECO:0000313" key="1">
    <source>
        <dbReference type="EMBL" id="RJF88029.1"/>
    </source>
</evidence>
<protein>
    <submittedName>
        <fullName evidence="1">Uncharacterized protein</fullName>
    </submittedName>
</protein>
<keyword evidence="2" id="KW-1185">Reference proteome</keyword>
<accession>A0A418WDK6</accession>